<dbReference type="InterPro" id="IPR057930">
    <property type="entry name" value="Antitoxin_put"/>
</dbReference>
<name>B7K1W8_RIPO1</name>
<accession>B7K1W8</accession>
<dbReference type="RefSeq" id="WP_012593552.1">
    <property type="nucleotide sequence ID" value="NC_011726.1"/>
</dbReference>
<evidence type="ECO:0000313" key="2">
    <source>
        <dbReference type="Proteomes" id="UP000008204"/>
    </source>
</evidence>
<gene>
    <name evidence="1" type="ordered locus">PCC8801_0171</name>
</gene>
<dbReference type="HOGENOM" id="CLU_186047_0_0_3"/>
<dbReference type="Pfam" id="PF25734">
    <property type="entry name" value="RelB_like_antitoxin"/>
    <property type="match status" value="1"/>
</dbReference>
<protein>
    <submittedName>
        <fullName evidence="1">Uncharacterized protein</fullName>
    </submittedName>
</protein>
<reference evidence="2" key="1">
    <citation type="journal article" date="2011" name="MBio">
        <title>Novel metabolic attributes of the genus Cyanothece, comprising a group of unicellular nitrogen-fixing Cyanobacteria.</title>
        <authorList>
            <person name="Bandyopadhyay A."/>
            <person name="Elvitigala T."/>
            <person name="Welsh E."/>
            <person name="Stockel J."/>
            <person name="Liberton M."/>
            <person name="Min H."/>
            <person name="Sherman L.A."/>
            <person name="Pakrasi H.B."/>
        </authorList>
    </citation>
    <scope>NUCLEOTIDE SEQUENCE [LARGE SCALE GENOMIC DNA]</scope>
    <source>
        <strain evidence="2">PCC 8801</strain>
    </source>
</reference>
<organism evidence="1 2">
    <name type="scientific">Rippkaea orientalis (strain PCC 8801 / RF-1)</name>
    <name type="common">Cyanothece sp. (strain PCC 8801)</name>
    <dbReference type="NCBI Taxonomy" id="41431"/>
    <lineage>
        <taxon>Bacteria</taxon>
        <taxon>Bacillati</taxon>
        <taxon>Cyanobacteriota</taxon>
        <taxon>Cyanophyceae</taxon>
        <taxon>Oscillatoriophycideae</taxon>
        <taxon>Chroococcales</taxon>
        <taxon>Aphanothecaceae</taxon>
        <taxon>Rippkaea</taxon>
        <taxon>Rippkaea orientalis</taxon>
    </lineage>
</organism>
<sequence length="67" mass="7693">MLSNDQKTKELLTEMIIGIIQDRKDLFHEIILEAIEEIGLAKAIQEGREDNFISEETIFSLLDGEDE</sequence>
<dbReference type="eggNOG" id="ENOG5033DAD">
    <property type="taxonomic scope" value="Bacteria"/>
</dbReference>
<evidence type="ECO:0000313" key="1">
    <source>
        <dbReference type="EMBL" id="ACK64275.1"/>
    </source>
</evidence>
<dbReference type="AlphaFoldDB" id="B7K1W8"/>
<dbReference type="Proteomes" id="UP000008204">
    <property type="component" value="Chromosome"/>
</dbReference>
<keyword evidence="2" id="KW-1185">Reference proteome</keyword>
<dbReference type="KEGG" id="cyp:PCC8801_0171"/>
<proteinExistence type="predicted"/>
<dbReference type="STRING" id="41431.PCC8801_0171"/>
<dbReference type="EMBL" id="CP001287">
    <property type="protein sequence ID" value="ACK64275.1"/>
    <property type="molecule type" value="Genomic_DNA"/>
</dbReference>